<evidence type="ECO:0000313" key="3">
    <source>
        <dbReference type="Proteomes" id="UP001597110"/>
    </source>
</evidence>
<reference evidence="3" key="1">
    <citation type="journal article" date="2019" name="Int. J. Syst. Evol. Microbiol.">
        <title>The Global Catalogue of Microorganisms (GCM) 10K type strain sequencing project: providing services to taxonomists for standard genome sequencing and annotation.</title>
        <authorList>
            <consortium name="The Broad Institute Genomics Platform"/>
            <consortium name="The Broad Institute Genome Sequencing Center for Infectious Disease"/>
            <person name="Wu L."/>
            <person name="Ma J."/>
        </authorList>
    </citation>
    <scope>NUCLEOTIDE SEQUENCE [LARGE SCALE GENOMIC DNA]</scope>
    <source>
        <strain evidence="3">CCUG 55585</strain>
    </source>
</reference>
<gene>
    <name evidence="2" type="ORF">ACFQ0E_07115</name>
</gene>
<feature type="signal peptide" evidence="1">
    <location>
        <begin position="1"/>
        <end position="27"/>
    </location>
</feature>
<dbReference type="RefSeq" id="WP_386823000.1">
    <property type="nucleotide sequence ID" value="NZ_JBHTIF010000001.1"/>
</dbReference>
<protein>
    <submittedName>
        <fullName evidence="2">Uncharacterized protein</fullName>
    </submittedName>
</protein>
<sequence length="281" mass="30797">MDAVSNGGIMKRCLLALLALPCFDAAAAVIRCDNCNEPTYQAQAQSRGAGSAGIDTHYVYDLPQGRVRKYEIMRSCEEGRVCYNETTLLPIEPEIELQVLELASYWHSTGGTMKGYVTLTTNGDTQNLSAYDVAGPGAARTQLTNWLNSATQIASLQNTLPALVGTVHQIAVTVASLWNDSMGKTRITIVFSDGSKIQVEWEAINNTITFVDGTAEDKFGNKIPMTWDQLNGAQFDYTAEGPNGTAGNRMRNHIYTMTGVPVTYGRWRCWAESSRVVCKPY</sequence>
<proteinExistence type="predicted"/>
<comment type="caution">
    <text evidence="2">The sequence shown here is derived from an EMBL/GenBank/DDBJ whole genome shotgun (WGS) entry which is preliminary data.</text>
</comment>
<feature type="chain" id="PRO_5047501635" evidence="1">
    <location>
        <begin position="28"/>
        <end position="281"/>
    </location>
</feature>
<name>A0ABW2YB34_9GAMM</name>
<keyword evidence="1" id="KW-0732">Signal</keyword>
<dbReference type="EMBL" id="JBHTIF010000001">
    <property type="protein sequence ID" value="MFD0725373.1"/>
    <property type="molecule type" value="Genomic_DNA"/>
</dbReference>
<evidence type="ECO:0000313" key="2">
    <source>
        <dbReference type="EMBL" id="MFD0725373.1"/>
    </source>
</evidence>
<evidence type="ECO:0000256" key="1">
    <source>
        <dbReference type="SAM" id="SignalP"/>
    </source>
</evidence>
<keyword evidence="3" id="KW-1185">Reference proteome</keyword>
<accession>A0ABW2YB34</accession>
<organism evidence="2 3">
    <name type="scientific">Lysobacter brunescens</name>
    <dbReference type="NCBI Taxonomy" id="262323"/>
    <lineage>
        <taxon>Bacteria</taxon>
        <taxon>Pseudomonadati</taxon>
        <taxon>Pseudomonadota</taxon>
        <taxon>Gammaproteobacteria</taxon>
        <taxon>Lysobacterales</taxon>
        <taxon>Lysobacteraceae</taxon>
        <taxon>Lysobacter</taxon>
    </lineage>
</organism>
<dbReference type="Proteomes" id="UP001597110">
    <property type="component" value="Unassembled WGS sequence"/>
</dbReference>